<accession>A0ABD3QM02</accession>
<dbReference type="AlphaFoldDB" id="A0ABD3QM02"/>
<organism evidence="2 3">
    <name type="scientific">Stephanodiscus triporus</name>
    <dbReference type="NCBI Taxonomy" id="2934178"/>
    <lineage>
        <taxon>Eukaryota</taxon>
        <taxon>Sar</taxon>
        <taxon>Stramenopiles</taxon>
        <taxon>Ochrophyta</taxon>
        <taxon>Bacillariophyta</taxon>
        <taxon>Coscinodiscophyceae</taxon>
        <taxon>Thalassiosirophycidae</taxon>
        <taxon>Stephanodiscales</taxon>
        <taxon>Stephanodiscaceae</taxon>
        <taxon>Stephanodiscus</taxon>
    </lineage>
</organism>
<reference evidence="2 3" key="1">
    <citation type="submission" date="2024-10" db="EMBL/GenBank/DDBJ databases">
        <title>Updated reference genomes for cyclostephanoid diatoms.</title>
        <authorList>
            <person name="Roberts W.R."/>
            <person name="Alverson A.J."/>
        </authorList>
    </citation>
    <scope>NUCLEOTIDE SEQUENCE [LARGE SCALE GENOMIC DNA]</scope>
    <source>
        <strain evidence="2 3">AJA276-08</strain>
    </source>
</reference>
<evidence type="ECO:0000256" key="1">
    <source>
        <dbReference type="SAM" id="MobiDB-lite"/>
    </source>
</evidence>
<gene>
    <name evidence="2" type="ORF">ACHAW5_002235</name>
</gene>
<sequence length="140" mass="15836">MHERPGVNSVYREMVRDHKDLSFERERVRIMGVLLSAKKQRGMLEGQFSEKTRRARRSGKVEVENRPPPAEETRDESPISPKMASTMNACGSKSRRPRRYVSADKAERSGGNGGKSVKHCMTRSQNDAMFRGKKNSSPNA</sequence>
<proteinExistence type="predicted"/>
<feature type="compositionally biased region" description="Basic and acidic residues" evidence="1">
    <location>
        <begin position="59"/>
        <end position="77"/>
    </location>
</feature>
<protein>
    <submittedName>
        <fullName evidence="2">Uncharacterized protein</fullName>
    </submittedName>
</protein>
<evidence type="ECO:0000313" key="3">
    <source>
        <dbReference type="Proteomes" id="UP001530315"/>
    </source>
</evidence>
<evidence type="ECO:0000313" key="2">
    <source>
        <dbReference type="EMBL" id="KAL3801320.1"/>
    </source>
</evidence>
<feature type="region of interest" description="Disordered" evidence="1">
    <location>
        <begin position="43"/>
        <end position="140"/>
    </location>
</feature>
<dbReference type="EMBL" id="JALLAZ020000192">
    <property type="protein sequence ID" value="KAL3801320.1"/>
    <property type="molecule type" value="Genomic_DNA"/>
</dbReference>
<keyword evidence="3" id="KW-1185">Reference proteome</keyword>
<dbReference type="Proteomes" id="UP001530315">
    <property type="component" value="Unassembled WGS sequence"/>
</dbReference>
<comment type="caution">
    <text evidence="2">The sequence shown here is derived from an EMBL/GenBank/DDBJ whole genome shotgun (WGS) entry which is preliminary data.</text>
</comment>
<name>A0ABD3QM02_9STRA</name>